<dbReference type="EMBL" id="BMEL01000004">
    <property type="protein sequence ID" value="GGF30426.1"/>
    <property type="molecule type" value="Genomic_DNA"/>
</dbReference>
<gene>
    <name evidence="1" type="ORF">GCM10010954_31960</name>
</gene>
<sequence>MSYFDHRERKELEEAIDIKGSCWKCKELVDEKDLVTVTDGKTAWIELCKDCYDFYKDLKKFSKFGKTV</sequence>
<organism evidence="1 2">
    <name type="scientific">Halobacillus andaensis</name>
    <dbReference type="NCBI Taxonomy" id="1176239"/>
    <lineage>
        <taxon>Bacteria</taxon>
        <taxon>Bacillati</taxon>
        <taxon>Bacillota</taxon>
        <taxon>Bacilli</taxon>
        <taxon>Bacillales</taxon>
        <taxon>Bacillaceae</taxon>
        <taxon>Halobacillus</taxon>
    </lineage>
</organism>
<evidence type="ECO:0000313" key="2">
    <source>
        <dbReference type="Proteomes" id="UP000660110"/>
    </source>
</evidence>
<name>A0A917B8Q7_HALAA</name>
<evidence type="ECO:0000313" key="1">
    <source>
        <dbReference type="EMBL" id="GGF30426.1"/>
    </source>
</evidence>
<dbReference type="RefSeq" id="WP_188378510.1">
    <property type="nucleotide sequence ID" value="NZ_BMEL01000004.1"/>
</dbReference>
<keyword evidence="2" id="KW-1185">Reference proteome</keyword>
<reference evidence="1" key="1">
    <citation type="journal article" date="2014" name="Int. J. Syst. Evol. Microbiol.">
        <title>Complete genome sequence of Corynebacterium casei LMG S-19264T (=DSM 44701T), isolated from a smear-ripened cheese.</title>
        <authorList>
            <consortium name="US DOE Joint Genome Institute (JGI-PGF)"/>
            <person name="Walter F."/>
            <person name="Albersmeier A."/>
            <person name="Kalinowski J."/>
            <person name="Ruckert C."/>
        </authorList>
    </citation>
    <scope>NUCLEOTIDE SEQUENCE</scope>
    <source>
        <strain evidence="1">CGMCC 1.12153</strain>
    </source>
</reference>
<dbReference type="AlphaFoldDB" id="A0A917B8Q7"/>
<accession>A0A917B8Q7</accession>
<reference evidence="1" key="2">
    <citation type="submission" date="2020-09" db="EMBL/GenBank/DDBJ databases">
        <authorList>
            <person name="Sun Q."/>
            <person name="Zhou Y."/>
        </authorList>
    </citation>
    <scope>NUCLEOTIDE SEQUENCE</scope>
    <source>
        <strain evidence="1">CGMCC 1.12153</strain>
    </source>
</reference>
<proteinExistence type="predicted"/>
<dbReference type="Proteomes" id="UP000660110">
    <property type="component" value="Unassembled WGS sequence"/>
</dbReference>
<protein>
    <submittedName>
        <fullName evidence="1">Uncharacterized protein</fullName>
    </submittedName>
</protein>
<comment type="caution">
    <text evidence="1">The sequence shown here is derived from an EMBL/GenBank/DDBJ whole genome shotgun (WGS) entry which is preliminary data.</text>
</comment>